<sequence length="90" mass="9765">MALSYVKRFIRLLAGLFLFAPGTCFIVQAEIGLAPWDAFSMGLSHATGLSFGDIVIVTGILIVDYAMHEQLGFGTILNALLIGKFMDLIQ</sequence>
<dbReference type="AlphaFoldDB" id="A0A4R4FFW8"/>
<protein>
    <submittedName>
        <fullName evidence="2">Uncharacterized protein</fullName>
    </submittedName>
</protein>
<proteinExistence type="predicted"/>
<dbReference type="PANTHER" id="PTHR40078:SF1">
    <property type="entry name" value="INTEGRAL MEMBRANE PROTEIN"/>
    <property type="match status" value="1"/>
</dbReference>
<evidence type="ECO:0000313" key="2">
    <source>
        <dbReference type="EMBL" id="TDA22485.1"/>
    </source>
</evidence>
<keyword evidence="1" id="KW-1133">Transmembrane helix</keyword>
<reference evidence="2 3" key="1">
    <citation type="journal article" date="2016" name="Nat. Microbiol.">
        <title>The Mouse Intestinal Bacterial Collection (miBC) provides host-specific insight into cultured diversity and functional potential of the gut microbiota.</title>
        <authorList>
            <person name="Lagkouvardos I."/>
            <person name="Pukall R."/>
            <person name="Abt B."/>
            <person name="Foesel B.U."/>
            <person name="Meier-Kolthoff J.P."/>
            <person name="Kumar N."/>
            <person name="Bresciani A."/>
            <person name="Martinez I."/>
            <person name="Just S."/>
            <person name="Ziegler C."/>
            <person name="Brugiroux S."/>
            <person name="Garzetti D."/>
            <person name="Wenning M."/>
            <person name="Bui T.P."/>
            <person name="Wang J."/>
            <person name="Hugenholtz F."/>
            <person name="Plugge C.M."/>
            <person name="Peterson D.A."/>
            <person name="Hornef M.W."/>
            <person name="Baines J.F."/>
            <person name="Smidt H."/>
            <person name="Walter J."/>
            <person name="Kristiansen K."/>
            <person name="Nielsen H.B."/>
            <person name="Haller D."/>
            <person name="Overmann J."/>
            <person name="Stecher B."/>
            <person name="Clavel T."/>
        </authorList>
    </citation>
    <scope>NUCLEOTIDE SEQUENCE [LARGE SCALE GENOMIC DNA]</scope>
    <source>
        <strain evidence="2 3">DSM 28560</strain>
    </source>
</reference>
<evidence type="ECO:0000313" key="3">
    <source>
        <dbReference type="Proteomes" id="UP000295710"/>
    </source>
</evidence>
<organism evidence="2 3">
    <name type="scientific">Extibacter muris</name>
    <dbReference type="NCBI Taxonomy" id="1796622"/>
    <lineage>
        <taxon>Bacteria</taxon>
        <taxon>Bacillati</taxon>
        <taxon>Bacillota</taxon>
        <taxon>Clostridia</taxon>
        <taxon>Lachnospirales</taxon>
        <taxon>Lachnospiraceae</taxon>
        <taxon>Extibacter</taxon>
    </lineage>
</organism>
<dbReference type="Proteomes" id="UP000295710">
    <property type="component" value="Unassembled WGS sequence"/>
</dbReference>
<comment type="caution">
    <text evidence="2">The sequence shown here is derived from an EMBL/GenBank/DDBJ whole genome shotgun (WGS) entry which is preliminary data.</text>
</comment>
<keyword evidence="1" id="KW-0472">Membrane</keyword>
<dbReference type="Pfam" id="PF19700">
    <property type="entry name" value="DUF6198"/>
    <property type="match status" value="1"/>
</dbReference>
<feature type="transmembrane region" description="Helical" evidence="1">
    <location>
        <begin position="45"/>
        <end position="67"/>
    </location>
</feature>
<keyword evidence="3" id="KW-1185">Reference proteome</keyword>
<accession>A0A4R4FFW8</accession>
<dbReference type="RefSeq" id="WP_132276601.1">
    <property type="nucleotide sequence ID" value="NZ_JAOBST010000009.1"/>
</dbReference>
<keyword evidence="1" id="KW-0812">Transmembrane</keyword>
<name>A0A4R4FFW8_9FIRM</name>
<dbReference type="PANTHER" id="PTHR40078">
    <property type="entry name" value="INTEGRAL MEMBRANE PROTEIN-RELATED"/>
    <property type="match status" value="1"/>
</dbReference>
<dbReference type="EMBL" id="SMMX01000004">
    <property type="protein sequence ID" value="TDA22485.1"/>
    <property type="molecule type" value="Genomic_DNA"/>
</dbReference>
<evidence type="ECO:0000256" key="1">
    <source>
        <dbReference type="SAM" id="Phobius"/>
    </source>
</evidence>
<gene>
    <name evidence="2" type="ORF">E1963_06975</name>
</gene>
<dbReference type="InterPro" id="IPR038750">
    <property type="entry name" value="YczE/YyaS-like"/>
</dbReference>